<dbReference type="OrthoDB" id="3231855at2759"/>
<dbReference type="Proteomes" id="UP000316079">
    <property type="component" value="Unassembled WGS sequence"/>
</dbReference>
<dbReference type="GO" id="GO:0003714">
    <property type="term" value="F:transcription corepressor activity"/>
    <property type="evidence" value="ECO:0007669"/>
    <property type="project" value="TreeGrafter"/>
</dbReference>
<accession>A0A553QCD4</accession>
<reference evidence="2 3" key="1">
    <citation type="journal article" date="2019" name="Sci. Data">
        <title>Hybrid genome assembly and annotation of Danionella translucida.</title>
        <authorList>
            <person name="Kadobianskyi M."/>
            <person name="Schulze L."/>
            <person name="Schuelke M."/>
            <person name="Judkewitz B."/>
        </authorList>
    </citation>
    <scope>NUCLEOTIDE SEQUENCE [LARGE SCALE GENOMIC DNA]</scope>
    <source>
        <strain evidence="2 3">Bolton</strain>
    </source>
</reference>
<proteinExistence type="predicted"/>
<dbReference type="InterPro" id="IPR026302">
    <property type="entry name" value="NEDD4-bd_p2"/>
</dbReference>
<feature type="region of interest" description="Disordered" evidence="1">
    <location>
        <begin position="1"/>
        <end position="24"/>
    </location>
</feature>
<dbReference type="AlphaFoldDB" id="A0A553QCD4"/>
<dbReference type="EMBL" id="SRMA01026116">
    <property type="protein sequence ID" value="TRY87582.1"/>
    <property type="molecule type" value="Genomic_DNA"/>
</dbReference>
<evidence type="ECO:0000313" key="3">
    <source>
        <dbReference type="Proteomes" id="UP000316079"/>
    </source>
</evidence>
<gene>
    <name evidence="2" type="ORF">DNTS_005975</name>
</gene>
<organism evidence="2 3">
    <name type="scientific">Danionella cerebrum</name>
    <dbReference type="NCBI Taxonomy" id="2873325"/>
    <lineage>
        <taxon>Eukaryota</taxon>
        <taxon>Metazoa</taxon>
        <taxon>Chordata</taxon>
        <taxon>Craniata</taxon>
        <taxon>Vertebrata</taxon>
        <taxon>Euteleostomi</taxon>
        <taxon>Actinopterygii</taxon>
        <taxon>Neopterygii</taxon>
        <taxon>Teleostei</taxon>
        <taxon>Ostariophysi</taxon>
        <taxon>Cypriniformes</taxon>
        <taxon>Danionidae</taxon>
        <taxon>Danioninae</taxon>
        <taxon>Danionella</taxon>
    </lineage>
</organism>
<dbReference type="PANTHER" id="PTHR13308">
    <property type="entry name" value="NEDD4-BINDING PROTEIN 2-LIKE 1"/>
    <property type="match status" value="1"/>
</dbReference>
<dbReference type="InterPro" id="IPR027417">
    <property type="entry name" value="P-loop_NTPase"/>
</dbReference>
<sequence length="313" mass="36246">MHVHAEGSRNMPGRRNITQHRPSQANIPVVTDRGRGYRPYPNPHDCSQWNLQKRRPHFHANVDRVRYHDPLFPPYTPPSWAVPDLMVNYPPPIFGDPFIFLPNTPAQENFYSAQKNGNSHWGPWQGPPLYSGRCYETKGLQAQEHPRSIEQHERPLSHWEQQDHFNQFTNSPLVLILLRGVPGSGKSTLGRELLSTGSNGVILSTDDYFVEKNGYPEQAMLDGCSPVIIDNTNVKAWEMKPYVQMALENRYRVDFLEPETQWKYDPIQLERRTKHRVHRKTIAKMLDGFERPMNVEVVMNSTTPPHKNKANQQ</sequence>
<name>A0A553QCD4_9TELE</name>
<comment type="caution">
    <text evidence="2">The sequence shown here is derived from an EMBL/GenBank/DDBJ whole genome shotgun (WGS) entry which is preliminary data.</text>
</comment>
<dbReference type="SUPFAM" id="SSF52540">
    <property type="entry name" value="P-loop containing nucleoside triphosphate hydrolases"/>
    <property type="match status" value="1"/>
</dbReference>
<protein>
    <recommendedName>
        <fullName evidence="4">NEDD4-binding protein 2-like 2</fullName>
    </recommendedName>
</protein>
<dbReference type="Pfam" id="PF13671">
    <property type="entry name" value="AAA_33"/>
    <property type="match status" value="1"/>
</dbReference>
<evidence type="ECO:0000313" key="2">
    <source>
        <dbReference type="EMBL" id="TRY87582.1"/>
    </source>
</evidence>
<dbReference type="GO" id="GO:0000122">
    <property type="term" value="P:negative regulation of transcription by RNA polymerase II"/>
    <property type="evidence" value="ECO:0007669"/>
    <property type="project" value="TreeGrafter"/>
</dbReference>
<dbReference type="PANTHER" id="PTHR13308:SF23">
    <property type="entry name" value="NEDD4-BINDING PROTEIN 2-LIKE 2"/>
    <property type="match status" value="1"/>
</dbReference>
<evidence type="ECO:0000256" key="1">
    <source>
        <dbReference type="SAM" id="MobiDB-lite"/>
    </source>
</evidence>
<dbReference type="STRING" id="623744.A0A553QCD4"/>
<keyword evidence="3" id="KW-1185">Reference proteome</keyword>
<dbReference type="Gene3D" id="3.40.50.300">
    <property type="entry name" value="P-loop containing nucleotide triphosphate hydrolases"/>
    <property type="match status" value="1"/>
</dbReference>
<dbReference type="GO" id="GO:0005634">
    <property type="term" value="C:nucleus"/>
    <property type="evidence" value="ECO:0007669"/>
    <property type="project" value="TreeGrafter"/>
</dbReference>
<evidence type="ECO:0008006" key="4">
    <source>
        <dbReference type="Google" id="ProtNLM"/>
    </source>
</evidence>